<gene>
    <name evidence="2" type="ORF">FOT62_24635</name>
</gene>
<dbReference type="EMBL" id="VOUQ01000031">
    <property type="protein sequence ID" value="TXE24596.1"/>
    <property type="molecule type" value="Genomic_DNA"/>
</dbReference>
<sequence length="144" mass="14439">MTAVSDLPFPWLDGLLGALTAWCVLTALMTGLLLCLPVTEAGSLRRCWVLRLLRGDLGAAGTLGVGLCLAGLLLWLAAAGWLTDPDAQLALALMTGAGVLTGLFNAGRRTALSGTAALALGAALAAGLLGLLWLAVALATGCGE</sequence>
<comment type="caution">
    <text evidence="2">The sequence shown here is derived from an EMBL/GenBank/DDBJ whole genome shotgun (WGS) entry which is preliminary data.</text>
</comment>
<evidence type="ECO:0000313" key="3">
    <source>
        <dbReference type="Proteomes" id="UP000321126"/>
    </source>
</evidence>
<feature type="transmembrane region" description="Helical" evidence="1">
    <location>
        <begin position="87"/>
        <end position="106"/>
    </location>
</feature>
<keyword evidence="1" id="KW-0472">Membrane</keyword>
<evidence type="ECO:0000313" key="2">
    <source>
        <dbReference type="EMBL" id="TXE24596.1"/>
    </source>
</evidence>
<proteinExistence type="predicted"/>
<protein>
    <submittedName>
        <fullName evidence="2">Uncharacterized protein</fullName>
    </submittedName>
</protein>
<dbReference type="AlphaFoldDB" id="A0A5C7BNU8"/>
<keyword evidence="1" id="KW-1133">Transmembrane helix</keyword>
<feature type="transmembrane region" description="Helical" evidence="1">
    <location>
        <begin position="57"/>
        <end position="81"/>
    </location>
</feature>
<evidence type="ECO:0000256" key="1">
    <source>
        <dbReference type="SAM" id="Phobius"/>
    </source>
</evidence>
<organism evidence="2 3">
    <name type="scientific">Serratia marcescens</name>
    <dbReference type="NCBI Taxonomy" id="615"/>
    <lineage>
        <taxon>Bacteria</taxon>
        <taxon>Pseudomonadati</taxon>
        <taxon>Pseudomonadota</taxon>
        <taxon>Gammaproteobacteria</taxon>
        <taxon>Enterobacterales</taxon>
        <taxon>Yersiniaceae</taxon>
        <taxon>Serratia</taxon>
    </lineage>
</organism>
<accession>A0A5C7BNU8</accession>
<feature type="transmembrane region" description="Helical" evidence="1">
    <location>
        <begin position="15"/>
        <end position="36"/>
    </location>
</feature>
<keyword evidence="1" id="KW-0812">Transmembrane</keyword>
<feature type="transmembrane region" description="Helical" evidence="1">
    <location>
        <begin position="118"/>
        <end position="139"/>
    </location>
</feature>
<name>A0A5C7BNU8_SERMA</name>
<reference evidence="2 3" key="1">
    <citation type="submission" date="2019-07" db="EMBL/GenBank/DDBJ databases">
        <title>Serratia strains were isolated from fresh produce.</title>
        <authorList>
            <person name="Cho G.-S."/>
            <person name="Stein M."/>
            <person name="Lee W."/>
            <person name="Suh S.H."/>
            <person name="Franz C.M.A.P."/>
        </authorList>
    </citation>
    <scope>NUCLEOTIDE SEQUENCE [LARGE SCALE GENOMIC DNA]</scope>
    <source>
        <strain evidence="2 3">S16</strain>
    </source>
</reference>
<dbReference type="Proteomes" id="UP000321126">
    <property type="component" value="Unassembled WGS sequence"/>
</dbReference>
<dbReference type="RefSeq" id="WP_147888987.1">
    <property type="nucleotide sequence ID" value="NZ_VOUQ01000031.1"/>
</dbReference>